<dbReference type="EMBL" id="JAUJLE010000002">
    <property type="protein sequence ID" value="KAK1015473.1"/>
    <property type="molecule type" value="Genomic_DNA"/>
</dbReference>
<dbReference type="Pfam" id="PF20150">
    <property type="entry name" value="2EXR"/>
    <property type="match status" value="1"/>
</dbReference>
<dbReference type="InterPro" id="IPR045518">
    <property type="entry name" value="2EXR"/>
</dbReference>
<dbReference type="SUPFAM" id="SSF53098">
    <property type="entry name" value="Ribonuclease H-like"/>
    <property type="match status" value="1"/>
</dbReference>
<protein>
    <recommendedName>
        <fullName evidence="5">Exonuclease domain-containing protein</fullName>
    </recommendedName>
</protein>
<gene>
    <name evidence="3" type="ORF">LTR91_000498</name>
</gene>
<name>A0AAN6L3W3_9PEZI</name>
<evidence type="ECO:0000259" key="2">
    <source>
        <dbReference type="Pfam" id="PF21762"/>
    </source>
</evidence>
<dbReference type="InterPro" id="IPR040151">
    <property type="entry name" value="Gfd2/YDR514C-like"/>
</dbReference>
<dbReference type="Proteomes" id="UP001175353">
    <property type="component" value="Unassembled WGS sequence"/>
</dbReference>
<evidence type="ECO:0000259" key="1">
    <source>
        <dbReference type="Pfam" id="PF20150"/>
    </source>
</evidence>
<comment type="caution">
    <text evidence="3">The sequence shown here is derived from an EMBL/GenBank/DDBJ whole genome shotgun (WGS) entry which is preliminary data.</text>
</comment>
<proteinExistence type="predicted"/>
<evidence type="ECO:0008006" key="5">
    <source>
        <dbReference type="Google" id="ProtNLM"/>
    </source>
</evidence>
<dbReference type="GO" id="GO:0005634">
    <property type="term" value="C:nucleus"/>
    <property type="evidence" value="ECO:0007669"/>
    <property type="project" value="TreeGrafter"/>
</dbReference>
<evidence type="ECO:0000313" key="4">
    <source>
        <dbReference type="Proteomes" id="UP001175353"/>
    </source>
</evidence>
<dbReference type="Pfam" id="PF21762">
    <property type="entry name" value="DEDDh_C"/>
    <property type="match status" value="1"/>
</dbReference>
<reference evidence="3" key="1">
    <citation type="submission" date="2023-06" db="EMBL/GenBank/DDBJ databases">
        <title>Black Yeasts Isolated from many extreme environments.</title>
        <authorList>
            <person name="Coleine C."/>
            <person name="Stajich J.E."/>
            <person name="Selbmann L."/>
        </authorList>
    </citation>
    <scope>NUCLEOTIDE SEQUENCE</scope>
    <source>
        <strain evidence="3">CCFEE 5200</strain>
    </source>
</reference>
<accession>A0AAN6L3W3</accession>
<dbReference type="AlphaFoldDB" id="A0AAN6L3W3"/>
<evidence type="ECO:0000313" key="3">
    <source>
        <dbReference type="EMBL" id="KAK1015473.1"/>
    </source>
</evidence>
<sequence>MNDNMTAMNHGKAAIPNGLESSRLWRLPAELRNYIYELALRQPEPIEVRWLHDSEPPKSLASTSVNAHPAALLSTCKTVRTECSEFLYAINTFVSHSREPHLLKSRMAGEFFYQIGHANKLAVRSIAIHVGQSHSLTTPFLTMALEEILELAEKKPRVTVKAQVTIKTSGHSRQVIILMPNIAAAFQSLALKKEADFRDVEGGGGVILREREILGELRIKSLAYLTYLYNQSNHHHHIATNKATSPTPSVIETTLYKTWTKLWVRGSQRQDLWKKYDGNRRAYYAAWHLDDAETLINLERGMETFKRWEARLSGQMLGQRNQPAGMSAAVNFVNALATQTMSDKADFVFVSLDFEGDIHSRGLTEFGYATLDTRDVIADRPTIFGHNYALASNHKRGFLFGDVTRIDVPQLGATIRQVCHVTDVDGMDRRMVLVGHGINNELSHMAAHGVRLEDLPGVVGTIDTGQLSKVVLGQAGTLERLLTSLEIPLTRNRHGFADSLHCAGNDAHYTLRALLLLLHTQSSPTSGGSIDLLEQMARAPLPERAVATKNDDWDAHLDRELFEHFGSIGE</sequence>
<dbReference type="PANTHER" id="PTHR28083:SF1">
    <property type="entry name" value="GOOD FOR FULL DBP5 ACTIVITY PROTEIN 2"/>
    <property type="match status" value="1"/>
</dbReference>
<feature type="domain" description="2EXR" evidence="1">
    <location>
        <begin position="26"/>
        <end position="88"/>
    </location>
</feature>
<organism evidence="3 4">
    <name type="scientific">Friedmanniomyces endolithicus</name>
    <dbReference type="NCBI Taxonomy" id="329885"/>
    <lineage>
        <taxon>Eukaryota</taxon>
        <taxon>Fungi</taxon>
        <taxon>Dikarya</taxon>
        <taxon>Ascomycota</taxon>
        <taxon>Pezizomycotina</taxon>
        <taxon>Dothideomycetes</taxon>
        <taxon>Dothideomycetidae</taxon>
        <taxon>Mycosphaerellales</taxon>
        <taxon>Teratosphaeriaceae</taxon>
        <taxon>Friedmanniomyces</taxon>
    </lineage>
</organism>
<dbReference type="InterPro" id="IPR048519">
    <property type="entry name" value="Gfd2/YDR514C-like_C"/>
</dbReference>
<keyword evidence="4" id="KW-1185">Reference proteome</keyword>
<dbReference type="PANTHER" id="PTHR28083">
    <property type="entry name" value="GOOD FOR FULL DBP5 ACTIVITY PROTEIN 2"/>
    <property type="match status" value="1"/>
</dbReference>
<dbReference type="InterPro" id="IPR012337">
    <property type="entry name" value="RNaseH-like_sf"/>
</dbReference>
<feature type="domain" description="Gfd2/YDR514C-like C-terminal" evidence="2">
    <location>
        <begin position="387"/>
        <end position="516"/>
    </location>
</feature>